<keyword evidence="4" id="KW-1185">Reference proteome</keyword>
<dbReference type="InterPro" id="IPR026960">
    <property type="entry name" value="RVT-Znf"/>
</dbReference>
<sequence>MDRLATRVNLARRRLEFQEQGQNCVLCNSALESADHLFLRCEFSSAVWYQILGWLGCLVALPSKISSLCHLMAFLGSNKKINSGLLLIWHATIWVLWNKRNAKMFSDKVCLYVEVWQRSNNWHGNGWCDWKSGPLLLEIKRDSSSWGLTTRYLLTKFLLYGEPNRSSSYRSSSYLVNWLLVSSSSSSLFFVSIWILLLRFIVVST</sequence>
<keyword evidence="1" id="KW-0812">Transmembrane</keyword>
<keyword evidence="1" id="KW-0472">Membrane</keyword>
<feature type="transmembrane region" description="Helical" evidence="1">
    <location>
        <begin position="175"/>
        <end position="202"/>
    </location>
</feature>
<organism evidence="3 4">
    <name type="scientific">Trifolium subterraneum</name>
    <name type="common">Subterranean clover</name>
    <dbReference type="NCBI Taxonomy" id="3900"/>
    <lineage>
        <taxon>Eukaryota</taxon>
        <taxon>Viridiplantae</taxon>
        <taxon>Streptophyta</taxon>
        <taxon>Embryophyta</taxon>
        <taxon>Tracheophyta</taxon>
        <taxon>Spermatophyta</taxon>
        <taxon>Magnoliopsida</taxon>
        <taxon>eudicotyledons</taxon>
        <taxon>Gunneridae</taxon>
        <taxon>Pentapetalae</taxon>
        <taxon>rosids</taxon>
        <taxon>fabids</taxon>
        <taxon>Fabales</taxon>
        <taxon>Fabaceae</taxon>
        <taxon>Papilionoideae</taxon>
        <taxon>50 kb inversion clade</taxon>
        <taxon>NPAAA clade</taxon>
        <taxon>Hologalegina</taxon>
        <taxon>IRL clade</taxon>
        <taxon>Trifolieae</taxon>
        <taxon>Trifolium</taxon>
    </lineage>
</organism>
<dbReference type="AlphaFoldDB" id="A0A2Z6P5K6"/>
<evidence type="ECO:0000313" key="4">
    <source>
        <dbReference type="Proteomes" id="UP000242715"/>
    </source>
</evidence>
<dbReference type="EMBL" id="DF974652">
    <property type="protein sequence ID" value="GAU49913.1"/>
    <property type="molecule type" value="Genomic_DNA"/>
</dbReference>
<dbReference type="OrthoDB" id="1433444at2759"/>
<feature type="domain" description="Reverse transcriptase zinc-binding" evidence="2">
    <location>
        <begin position="2"/>
        <end position="48"/>
    </location>
</feature>
<accession>A0A2Z6P5K6</accession>
<protein>
    <recommendedName>
        <fullName evidence="2">Reverse transcriptase zinc-binding domain-containing protein</fullName>
    </recommendedName>
</protein>
<dbReference type="Pfam" id="PF13966">
    <property type="entry name" value="zf-RVT"/>
    <property type="match status" value="1"/>
</dbReference>
<name>A0A2Z6P5K6_TRISU</name>
<reference evidence="4" key="1">
    <citation type="journal article" date="2017" name="Front. Plant Sci.">
        <title>Climate Clever Clovers: New Paradigm to Reduce the Environmental Footprint of Ruminants by Breeding Low Methanogenic Forages Utilizing Haplotype Variation.</title>
        <authorList>
            <person name="Kaur P."/>
            <person name="Appels R."/>
            <person name="Bayer P.E."/>
            <person name="Keeble-Gagnere G."/>
            <person name="Wang J."/>
            <person name="Hirakawa H."/>
            <person name="Shirasawa K."/>
            <person name="Vercoe P."/>
            <person name="Stefanova K."/>
            <person name="Durmic Z."/>
            <person name="Nichols P."/>
            <person name="Revell C."/>
            <person name="Isobe S.N."/>
            <person name="Edwards D."/>
            <person name="Erskine W."/>
        </authorList>
    </citation>
    <scope>NUCLEOTIDE SEQUENCE [LARGE SCALE GENOMIC DNA]</scope>
    <source>
        <strain evidence="4">cv. Daliak</strain>
    </source>
</reference>
<evidence type="ECO:0000259" key="2">
    <source>
        <dbReference type="Pfam" id="PF13966"/>
    </source>
</evidence>
<gene>
    <name evidence="3" type="ORF">TSUD_238870</name>
</gene>
<evidence type="ECO:0000313" key="3">
    <source>
        <dbReference type="EMBL" id="GAU49913.1"/>
    </source>
</evidence>
<feature type="transmembrane region" description="Helical" evidence="1">
    <location>
        <begin position="81"/>
        <end position="97"/>
    </location>
</feature>
<feature type="transmembrane region" description="Helical" evidence="1">
    <location>
        <begin position="47"/>
        <end position="75"/>
    </location>
</feature>
<dbReference type="Proteomes" id="UP000242715">
    <property type="component" value="Unassembled WGS sequence"/>
</dbReference>
<keyword evidence="1" id="KW-1133">Transmembrane helix</keyword>
<evidence type="ECO:0000256" key="1">
    <source>
        <dbReference type="SAM" id="Phobius"/>
    </source>
</evidence>
<proteinExistence type="predicted"/>